<reference evidence="3" key="1">
    <citation type="submission" date="2021-01" db="EMBL/GenBank/DDBJ databases">
        <authorList>
            <consortium name="Aspergillus chevalieri M1 genome sequencing consortium"/>
            <person name="Kazuki M."/>
            <person name="Futagami T."/>
        </authorList>
    </citation>
    <scope>NUCLEOTIDE SEQUENCE</scope>
    <source>
        <strain evidence="3">M1</strain>
    </source>
</reference>
<feature type="region of interest" description="Disordered" evidence="1">
    <location>
        <begin position="814"/>
        <end position="849"/>
    </location>
</feature>
<keyword evidence="4" id="KW-1185">Reference proteome</keyword>
<feature type="region of interest" description="Disordered" evidence="1">
    <location>
        <begin position="1"/>
        <end position="38"/>
    </location>
</feature>
<dbReference type="InterPro" id="IPR020864">
    <property type="entry name" value="MACPF"/>
</dbReference>
<name>A0A7R7ZS00_ASPCH</name>
<dbReference type="Proteomes" id="UP000637239">
    <property type="component" value="Chromosome 8"/>
</dbReference>
<gene>
    <name evidence="3" type="ORF">ACHE_80515A</name>
</gene>
<feature type="compositionally biased region" description="Basic and acidic residues" evidence="1">
    <location>
        <begin position="123"/>
        <end position="133"/>
    </location>
</feature>
<dbReference type="KEGG" id="ache:ACHE_80515A"/>
<reference evidence="3" key="2">
    <citation type="submission" date="2021-02" db="EMBL/GenBank/DDBJ databases">
        <title>Aspergillus chevalieri M1 genome sequence.</title>
        <authorList>
            <person name="Kadooka C."/>
            <person name="Mori K."/>
            <person name="Futagami T."/>
        </authorList>
    </citation>
    <scope>NUCLEOTIDE SEQUENCE</scope>
    <source>
        <strain evidence="3">M1</strain>
    </source>
</reference>
<proteinExistence type="predicted"/>
<dbReference type="EMBL" id="AP024423">
    <property type="protein sequence ID" value="BCR92615.1"/>
    <property type="molecule type" value="Genomic_DNA"/>
</dbReference>
<protein>
    <recommendedName>
        <fullName evidence="2">MACPF domain-containing protein</fullName>
    </recommendedName>
</protein>
<evidence type="ECO:0000256" key="1">
    <source>
        <dbReference type="SAM" id="MobiDB-lite"/>
    </source>
</evidence>
<evidence type="ECO:0000313" key="4">
    <source>
        <dbReference type="Proteomes" id="UP000637239"/>
    </source>
</evidence>
<feature type="compositionally biased region" description="Basic and acidic residues" evidence="1">
    <location>
        <begin position="832"/>
        <end position="849"/>
    </location>
</feature>
<accession>A0A7R7ZS00</accession>
<evidence type="ECO:0000259" key="2">
    <source>
        <dbReference type="Pfam" id="PF01823"/>
    </source>
</evidence>
<sequence length="849" mass="93499">MVSTNNPKVTEGTTPDERDTNNPPGDESVSENAQPVVPVGPQLSVRVFKTFPGAEKASPEAVCKVGSAATFENESLGYLRKYLNNQKILKSIDSALPFCTADGARVEETTTISEYARLVHKKSDTGTVKRKDGGSASTEAQEPVDGSDESDKLTTCDVYLIARKKTEVQLSDPVKNLLDSALDMNFSQSGDLPKAVLKQLKSSYDHKLWAAEVDKGPRTYPAEMSEEDWAIVMQNNDLLHGLRVIPARAPDNKLTLNGIDRSFLPAFTLKPRPVEFYKKAPGVEVDTTVGFAIPRFRIQDDSYVRMTEAKTDVESSFARSSFSQHDFQVAAGGNVFGYDVGAKFGFSAKEQDGYAQARQENVEMMHISYNFPRVVIRLDENSLELDPVCRSRLDKVTDFNSMSEFFADYGQFFATQVQLGGRLHAAEDIKSTSSSVKEEKANAFKAAVSASFSGPSARGSTSYSHESKSASDGTEQKISYNKSMSWEAQGGDTLLCNSPPDWCPTVHSFYNWRTIKQENVVFLPDLIGKLPGFKHIPDTFKKIAKNQKPDTATSKVPYFVEFSLELEGSEGKEFSLDEKCPGTDGDNIVAKDEYAMALTPTFLLPAVYKHWLKVKLEMGGKAIHVLPLGNINHIGGLIPYSSLPTSFGGDPSKVRRVTSRNATQAAKVFKIRTENVKGNKLAIRGQKYQIDNPGESMSLSATSNLMDYVPQSYLFAATSPQTPVKFAFWDTELADDEQEGSIPDGHVVSLVAWIPNSDKRGFVCLRDSGGDFEILPGSPDLNKVARFKIKYGKAYEAPPSAEVRRREAAVHDLEDQLFGERNPATEAPPSAEEVRRREAAVHDLEDAFS</sequence>
<dbReference type="AlphaFoldDB" id="A0A7R7ZS00"/>
<organism evidence="3 4">
    <name type="scientific">Aspergillus chevalieri</name>
    <name type="common">Eurotium chevalieri</name>
    <dbReference type="NCBI Taxonomy" id="182096"/>
    <lineage>
        <taxon>Eukaryota</taxon>
        <taxon>Fungi</taxon>
        <taxon>Dikarya</taxon>
        <taxon>Ascomycota</taxon>
        <taxon>Pezizomycotina</taxon>
        <taxon>Eurotiomycetes</taxon>
        <taxon>Eurotiomycetidae</taxon>
        <taxon>Eurotiales</taxon>
        <taxon>Aspergillaceae</taxon>
        <taxon>Aspergillus</taxon>
        <taxon>Aspergillus subgen. Aspergillus</taxon>
    </lineage>
</organism>
<feature type="region of interest" description="Disordered" evidence="1">
    <location>
        <begin position="452"/>
        <end position="476"/>
    </location>
</feature>
<feature type="compositionally biased region" description="Polar residues" evidence="1">
    <location>
        <begin position="1"/>
        <end position="13"/>
    </location>
</feature>
<dbReference type="RefSeq" id="XP_043141128.1">
    <property type="nucleotide sequence ID" value="XM_043283894.1"/>
</dbReference>
<feature type="domain" description="MACPF" evidence="2">
    <location>
        <begin position="377"/>
        <end position="508"/>
    </location>
</feature>
<evidence type="ECO:0000313" key="3">
    <source>
        <dbReference type="EMBL" id="BCR92615.1"/>
    </source>
</evidence>
<dbReference type="Pfam" id="PF01823">
    <property type="entry name" value="MACPF"/>
    <property type="match status" value="1"/>
</dbReference>
<feature type="region of interest" description="Disordered" evidence="1">
    <location>
        <begin position="123"/>
        <end position="150"/>
    </location>
</feature>
<dbReference type="GeneID" id="66986964"/>